<evidence type="ECO:0000256" key="1">
    <source>
        <dbReference type="ARBA" id="ARBA00022598"/>
    </source>
</evidence>
<evidence type="ECO:0000313" key="3">
    <source>
        <dbReference type="EMBL" id="HIU99824.1"/>
    </source>
</evidence>
<dbReference type="GO" id="GO:0016740">
    <property type="term" value="F:transferase activity"/>
    <property type="evidence" value="ECO:0007669"/>
    <property type="project" value="UniProtKB-ARBA"/>
</dbReference>
<reference evidence="3" key="2">
    <citation type="journal article" date="2021" name="PeerJ">
        <title>Extensive microbial diversity within the chicken gut microbiome revealed by metagenomics and culture.</title>
        <authorList>
            <person name="Gilroy R."/>
            <person name="Ravi A."/>
            <person name="Getino M."/>
            <person name="Pursley I."/>
            <person name="Horton D.L."/>
            <person name="Alikhan N.F."/>
            <person name="Baker D."/>
            <person name="Gharbi K."/>
            <person name="Hall N."/>
            <person name="Watson M."/>
            <person name="Adriaenssens E.M."/>
            <person name="Foster-Nyarko E."/>
            <person name="Jarju S."/>
            <person name="Secka A."/>
            <person name="Antonio M."/>
            <person name="Oren A."/>
            <person name="Chaudhuri R.R."/>
            <person name="La Ragione R."/>
            <person name="Hildebrand F."/>
            <person name="Pallen M.J."/>
        </authorList>
    </citation>
    <scope>NUCLEOTIDE SEQUENCE</scope>
    <source>
        <strain evidence="3">23406</strain>
    </source>
</reference>
<name>A0A9D1NBJ4_9FIRM</name>
<dbReference type="SUPFAM" id="SSF55681">
    <property type="entry name" value="Class II aaRS and biotin synthetases"/>
    <property type="match status" value="1"/>
</dbReference>
<evidence type="ECO:0000313" key="4">
    <source>
        <dbReference type="Proteomes" id="UP000886891"/>
    </source>
</evidence>
<organism evidence="3 4">
    <name type="scientific">Candidatus Stercoripulliclostridium merdipullorum</name>
    <dbReference type="NCBI Taxonomy" id="2840952"/>
    <lineage>
        <taxon>Bacteria</taxon>
        <taxon>Bacillati</taxon>
        <taxon>Bacillota</taxon>
        <taxon>Clostridia</taxon>
        <taxon>Eubacteriales</taxon>
        <taxon>Candidatus Stercoripulliclostridium</taxon>
    </lineage>
</organism>
<dbReference type="PROSITE" id="PS51733">
    <property type="entry name" value="BPL_LPL_CATALYTIC"/>
    <property type="match status" value="1"/>
</dbReference>
<dbReference type="EMBL" id="DVOH01000013">
    <property type="protein sequence ID" value="HIU99824.1"/>
    <property type="molecule type" value="Genomic_DNA"/>
</dbReference>
<dbReference type="InterPro" id="IPR045864">
    <property type="entry name" value="aa-tRNA-synth_II/BPL/LPL"/>
</dbReference>
<sequence>MNRTAIEHMLREIGLRCVIIEPGSTQSYARANPVAIDTVFVAESQPNGRGRGTKHFVSNPGGAYCSIVLKRSGTPREMMRYALLGALAVIDVLDGYGIAGGIKWPNDIKVGDKKISGMLTEYDASANSVILGIGINVNNALNGVEEIAVSMRALGIRTAPEEVIAKLCVALQARETCDDYLKDYRARCVTLGLPIVLEDGTPAVAKEIDAGGFLIAEVEGGKRVTVANPGFLSPGDPVN</sequence>
<gene>
    <name evidence="3" type="ORF">IAB14_01760</name>
</gene>
<feature type="domain" description="BPL/LPL catalytic" evidence="2">
    <location>
        <begin position="9"/>
        <end position="179"/>
    </location>
</feature>
<proteinExistence type="predicted"/>
<dbReference type="AlphaFoldDB" id="A0A9D1NBJ4"/>
<dbReference type="NCBIfam" id="TIGR00121">
    <property type="entry name" value="birA_ligase"/>
    <property type="match status" value="1"/>
</dbReference>
<dbReference type="Pfam" id="PF03099">
    <property type="entry name" value="BPL_LplA_LipB"/>
    <property type="match status" value="1"/>
</dbReference>
<dbReference type="Gene3D" id="3.30.930.10">
    <property type="entry name" value="Bira Bifunctional Protein, Domain 2"/>
    <property type="match status" value="1"/>
</dbReference>
<comment type="caution">
    <text evidence="3">The sequence shown here is derived from an EMBL/GenBank/DDBJ whole genome shotgun (WGS) entry which is preliminary data.</text>
</comment>
<dbReference type="PANTHER" id="PTHR12835:SF5">
    <property type="entry name" value="BIOTIN--PROTEIN LIGASE"/>
    <property type="match status" value="1"/>
</dbReference>
<dbReference type="GO" id="GO:0005737">
    <property type="term" value="C:cytoplasm"/>
    <property type="evidence" value="ECO:0007669"/>
    <property type="project" value="TreeGrafter"/>
</dbReference>
<dbReference type="InterPro" id="IPR004143">
    <property type="entry name" value="BPL_LPL_catalytic"/>
</dbReference>
<dbReference type="Proteomes" id="UP000886891">
    <property type="component" value="Unassembled WGS sequence"/>
</dbReference>
<keyword evidence="1 3" id="KW-0436">Ligase</keyword>
<dbReference type="EC" id="6.3.4.15" evidence="3"/>
<dbReference type="GO" id="GO:0009249">
    <property type="term" value="P:protein lipoylation"/>
    <property type="evidence" value="ECO:0007669"/>
    <property type="project" value="UniProtKB-ARBA"/>
</dbReference>
<dbReference type="CDD" id="cd16442">
    <property type="entry name" value="BPL"/>
    <property type="match status" value="1"/>
</dbReference>
<evidence type="ECO:0000259" key="2">
    <source>
        <dbReference type="PROSITE" id="PS51733"/>
    </source>
</evidence>
<reference evidence="3" key="1">
    <citation type="submission" date="2020-10" db="EMBL/GenBank/DDBJ databases">
        <authorList>
            <person name="Gilroy R."/>
        </authorList>
    </citation>
    <scope>NUCLEOTIDE SEQUENCE</scope>
    <source>
        <strain evidence="3">23406</strain>
    </source>
</reference>
<dbReference type="InterPro" id="IPR004408">
    <property type="entry name" value="Biotin_CoA_COase_ligase"/>
</dbReference>
<protein>
    <submittedName>
        <fullName evidence="3">Biotin--[acetyl-CoA-carboxylase] ligase</fullName>
        <ecNumber evidence="3">6.3.4.15</ecNumber>
    </submittedName>
</protein>
<dbReference type="PANTHER" id="PTHR12835">
    <property type="entry name" value="BIOTIN PROTEIN LIGASE"/>
    <property type="match status" value="1"/>
</dbReference>
<dbReference type="GO" id="GO:0004077">
    <property type="term" value="F:biotin--[biotin carboxyl-carrier protein] ligase activity"/>
    <property type="evidence" value="ECO:0007669"/>
    <property type="project" value="UniProtKB-EC"/>
</dbReference>
<accession>A0A9D1NBJ4</accession>